<dbReference type="AlphaFoldDB" id="A0AAX4KD55"/>
<feature type="compositionally biased region" description="Low complexity" evidence="1">
    <location>
        <begin position="38"/>
        <end position="55"/>
    </location>
</feature>
<dbReference type="Proteomes" id="UP001358614">
    <property type="component" value="Chromosome 1"/>
</dbReference>
<accession>A0AAX4KD55</accession>
<evidence type="ECO:0000256" key="1">
    <source>
        <dbReference type="SAM" id="MobiDB-lite"/>
    </source>
</evidence>
<sequence length="95" mass="10466">MSDSNIPTSNSWADLDDEEDGKVTFKGLNPSANSFNPSSSSSSTQQQQQQQQQQSEFTPISCRDSMCKREGRAYIHAYAGGRSLLPSCTIHGYKD</sequence>
<dbReference type="RefSeq" id="XP_066081910.1">
    <property type="nucleotide sequence ID" value="XM_066225813.1"/>
</dbReference>
<protein>
    <submittedName>
        <fullName evidence="2">Uncharacterized protein</fullName>
    </submittedName>
</protein>
<evidence type="ECO:0000313" key="3">
    <source>
        <dbReference type="Proteomes" id="UP001358614"/>
    </source>
</evidence>
<feature type="compositionally biased region" description="Polar residues" evidence="1">
    <location>
        <begin position="1"/>
        <end position="12"/>
    </location>
</feature>
<dbReference type="KEGG" id="ker:91100805"/>
<gene>
    <name evidence="2" type="ORF">V865_002001</name>
</gene>
<dbReference type="EMBL" id="CP144089">
    <property type="protein sequence ID" value="WWD03943.1"/>
    <property type="molecule type" value="Genomic_DNA"/>
</dbReference>
<dbReference type="GeneID" id="91100805"/>
<feature type="region of interest" description="Disordered" evidence="1">
    <location>
        <begin position="1"/>
        <end position="61"/>
    </location>
</feature>
<keyword evidence="3" id="KW-1185">Reference proteome</keyword>
<reference evidence="2 3" key="1">
    <citation type="submission" date="2024-01" db="EMBL/GenBank/DDBJ databases">
        <title>Comparative genomics of Cryptococcus and Kwoniella reveals pathogenesis evolution and contrasting modes of karyotype evolution via chromosome fusion or intercentromeric recombination.</title>
        <authorList>
            <person name="Coelho M.A."/>
            <person name="David-Palma M."/>
            <person name="Shea T."/>
            <person name="Bowers K."/>
            <person name="McGinley-Smith S."/>
            <person name="Mohammad A.W."/>
            <person name="Gnirke A."/>
            <person name="Yurkov A.M."/>
            <person name="Nowrousian M."/>
            <person name="Sun S."/>
            <person name="Cuomo C.A."/>
            <person name="Heitman J."/>
        </authorList>
    </citation>
    <scope>NUCLEOTIDE SEQUENCE [LARGE SCALE GENOMIC DNA]</scope>
    <source>
        <strain evidence="2 3">PYCC6329</strain>
    </source>
</reference>
<name>A0AAX4KD55_9TREE</name>
<proteinExistence type="predicted"/>
<evidence type="ECO:0000313" key="2">
    <source>
        <dbReference type="EMBL" id="WWD03943.1"/>
    </source>
</evidence>
<organism evidence="2 3">
    <name type="scientific">Kwoniella europaea PYCC6329</name>
    <dbReference type="NCBI Taxonomy" id="1423913"/>
    <lineage>
        <taxon>Eukaryota</taxon>
        <taxon>Fungi</taxon>
        <taxon>Dikarya</taxon>
        <taxon>Basidiomycota</taxon>
        <taxon>Agaricomycotina</taxon>
        <taxon>Tremellomycetes</taxon>
        <taxon>Tremellales</taxon>
        <taxon>Cryptococcaceae</taxon>
        <taxon>Kwoniella</taxon>
    </lineage>
</organism>